<keyword evidence="3" id="KW-0472">Membrane</keyword>
<dbReference type="CDD" id="cd15870">
    <property type="entry name" value="R-SNARE_VAMP2"/>
    <property type="match status" value="1"/>
</dbReference>
<evidence type="ECO:0000313" key="5">
    <source>
        <dbReference type="EMBL" id="VUZ56602.1"/>
    </source>
</evidence>
<dbReference type="PANTHER" id="PTHR45701">
    <property type="entry name" value="SYNAPTOBREVIN FAMILY MEMBER"/>
    <property type="match status" value="1"/>
</dbReference>
<name>A0A564ZB39_HYMDI</name>
<dbReference type="Proteomes" id="UP000321570">
    <property type="component" value="Unassembled WGS sequence"/>
</dbReference>
<dbReference type="AlphaFoldDB" id="A0A564ZB39"/>
<dbReference type="GO" id="GO:0016020">
    <property type="term" value="C:membrane"/>
    <property type="evidence" value="ECO:0007669"/>
    <property type="project" value="InterPro"/>
</dbReference>
<evidence type="ECO:0000256" key="3">
    <source>
        <dbReference type="SAM" id="Phobius"/>
    </source>
</evidence>
<accession>A0A564ZB39</accession>
<dbReference type="Pfam" id="PF00957">
    <property type="entry name" value="Synaptobrevin"/>
    <property type="match status" value="1"/>
</dbReference>
<sequence>MSNNERTGDQPKEGQPQQPATEKKSEKTINKRLQRTQAQVNEVVDIMRVNIEKVLERDKNLSQLDDRADALQAGASQFEASAGKLKRKFWWRNCKLLLVLCGILAVIAIVIIVAVTSERRETGSVNVSGPINSTSLSPNLSSIEEDGEESQEGPQQHLFNLDSGESPDETQHKEELVHGGSRTNRVFPHGEEAIPSFPSAPTHQKPQPTAAVTFSPLTKLHLSPEIQEEGNLEENSLTIP</sequence>
<dbReference type="PRINTS" id="PR00219">
    <property type="entry name" value="SYNAPTOBREVN"/>
</dbReference>
<feature type="compositionally biased region" description="Basic and acidic residues" evidence="2">
    <location>
        <begin position="1"/>
        <end position="12"/>
    </location>
</feature>
<dbReference type="EMBL" id="CABIJS010000707">
    <property type="protein sequence ID" value="VUZ56602.1"/>
    <property type="molecule type" value="Genomic_DNA"/>
</dbReference>
<dbReference type="PROSITE" id="PS50892">
    <property type="entry name" value="V_SNARE"/>
    <property type="match status" value="1"/>
</dbReference>
<dbReference type="Gene3D" id="1.20.5.110">
    <property type="match status" value="1"/>
</dbReference>
<dbReference type="GO" id="GO:0016192">
    <property type="term" value="P:vesicle-mediated transport"/>
    <property type="evidence" value="ECO:0007669"/>
    <property type="project" value="InterPro"/>
</dbReference>
<feature type="compositionally biased region" description="Polar residues" evidence="2">
    <location>
        <begin position="123"/>
        <end position="142"/>
    </location>
</feature>
<evidence type="ECO:0000259" key="4">
    <source>
        <dbReference type="PROSITE" id="PS50892"/>
    </source>
</evidence>
<dbReference type="InterPro" id="IPR042855">
    <property type="entry name" value="V_SNARE_CC"/>
</dbReference>
<feature type="transmembrane region" description="Helical" evidence="3">
    <location>
        <begin position="96"/>
        <end position="115"/>
    </location>
</feature>
<feature type="region of interest" description="Disordered" evidence="2">
    <location>
        <begin position="1"/>
        <end position="31"/>
    </location>
</feature>
<feature type="region of interest" description="Disordered" evidence="2">
    <location>
        <begin position="122"/>
        <end position="240"/>
    </location>
</feature>
<organism evidence="5 6">
    <name type="scientific">Hymenolepis diminuta</name>
    <name type="common">Rat tapeworm</name>
    <dbReference type="NCBI Taxonomy" id="6216"/>
    <lineage>
        <taxon>Eukaryota</taxon>
        <taxon>Metazoa</taxon>
        <taxon>Spiralia</taxon>
        <taxon>Lophotrochozoa</taxon>
        <taxon>Platyhelminthes</taxon>
        <taxon>Cestoda</taxon>
        <taxon>Eucestoda</taxon>
        <taxon>Cyclophyllidea</taxon>
        <taxon>Hymenolepididae</taxon>
        <taxon>Hymenolepis</taxon>
    </lineage>
</organism>
<dbReference type="SUPFAM" id="SSF58038">
    <property type="entry name" value="SNARE fusion complex"/>
    <property type="match status" value="1"/>
</dbReference>
<keyword evidence="3" id="KW-0812">Transmembrane</keyword>
<proteinExistence type="predicted"/>
<protein>
    <recommendedName>
        <fullName evidence="4">V-SNARE coiled-coil homology domain-containing protein</fullName>
    </recommendedName>
</protein>
<keyword evidence="1" id="KW-0175">Coiled coil</keyword>
<dbReference type="InterPro" id="IPR016444">
    <property type="entry name" value="Synaptobrevin/VAMP"/>
</dbReference>
<dbReference type="PROSITE" id="PS00417">
    <property type="entry name" value="SYNAPTOBREVIN"/>
    <property type="match status" value="1"/>
</dbReference>
<feature type="compositionally biased region" description="Polar residues" evidence="2">
    <location>
        <begin position="199"/>
        <end position="216"/>
    </location>
</feature>
<evidence type="ECO:0000256" key="2">
    <source>
        <dbReference type="SAM" id="MobiDB-lite"/>
    </source>
</evidence>
<gene>
    <name evidence="5" type="ORF">WMSIL1_LOCUS14220</name>
</gene>
<feature type="domain" description="V-SNARE coiled-coil homology" evidence="4">
    <location>
        <begin position="32"/>
        <end position="92"/>
    </location>
</feature>
<dbReference type="InterPro" id="IPR001388">
    <property type="entry name" value="Synaptobrevin-like"/>
</dbReference>
<keyword evidence="6" id="KW-1185">Reference proteome</keyword>
<evidence type="ECO:0000256" key="1">
    <source>
        <dbReference type="PROSITE-ProRule" id="PRU00290"/>
    </source>
</evidence>
<keyword evidence="3" id="KW-1133">Transmembrane helix</keyword>
<reference evidence="5 6" key="1">
    <citation type="submission" date="2019-07" db="EMBL/GenBank/DDBJ databases">
        <authorList>
            <person name="Jastrzebski P J."/>
            <person name="Paukszto L."/>
            <person name="Jastrzebski P J."/>
        </authorList>
    </citation>
    <scope>NUCLEOTIDE SEQUENCE [LARGE SCALE GENOMIC DNA]</scope>
    <source>
        <strain evidence="5 6">WMS-il1</strain>
    </source>
</reference>
<evidence type="ECO:0000313" key="6">
    <source>
        <dbReference type="Proteomes" id="UP000321570"/>
    </source>
</evidence>